<sequence>MSKFTTPAILEMLDNYRWRLVEPFEFWLTENPDDVIYVPEGYVTDLASVPRLLWALFPPHGRYAKAAIIHDWLYDNALRTKAEADRIFLDAMTVLGVPRWRRRLMYLAVRLFGKGKYSDTQQGTCC</sequence>
<accession>A0A0L1BXY4</accession>
<name>A0A0L1BXY4_ECOLX</name>
<organism evidence="1 2">
    <name type="scientific">Escherichia coli</name>
    <dbReference type="NCBI Taxonomy" id="562"/>
    <lineage>
        <taxon>Bacteria</taxon>
        <taxon>Pseudomonadati</taxon>
        <taxon>Pseudomonadota</taxon>
        <taxon>Gammaproteobacteria</taxon>
        <taxon>Enterobacterales</taxon>
        <taxon>Enterobacteriaceae</taxon>
        <taxon>Escherichia</taxon>
    </lineage>
</organism>
<dbReference type="InterPro" id="IPR010767">
    <property type="entry name" value="Phage_CGC-2007_Cje0229"/>
</dbReference>
<proteinExistence type="predicted"/>
<dbReference type="Pfam" id="PF07087">
    <property type="entry name" value="DUF1353"/>
    <property type="match status" value="1"/>
</dbReference>
<reference evidence="1 2" key="1">
    <citation type="submission" date="2018-08" db="EMBL/GenBank/DDBJ databases">
        <authorList>
            <consortium name="GenomeTrakr network: Whole genome sequencing for foodborne pathogen traceback"/>
        </authorList>
    </citation>
    <scope>NUCLEOTIDE SEQUENCE [LARGE SCALE GENOMIC DNA]</scope>
    <source>
        <strain evidence="1 2">AZ-TG102963</strain>
    </source>
</reference>
<gene>
    <name evidence="1" type="ORF">C1Q91_004806</name>
</gene>
<dbReference type="AlphaFoldDB" id="A0A0L1BXY4"/>
<protein>
    <submittedName>
        <fullName evidence="1">DUF1353 domain-containing protein</fullName>
    </submittedName>
</protein>
<dbReference type="EMBL" id="AASCJS010000047">
    <property type="protein sequence ID" value="EFA9848307.1"/>
    <property type="molecule type" value="Genomic_DNA"/>
</dbReference>
<evidence type="ECO:0000313" key="1">
    <source>
        <dbReference type="EMBL" id="EFA9848307.1"/>
    </source>
</evidence>
<dbReference type="RefSeq" id="WP_050939527.1">
    <property type="nucleotide sequence ID" value="NZ_AP024123.1"/>
</dbReference>
<evidence type="ECO:0000313" key="2">
    <source>
        <dbReference type="Proteomes" id="UP000523388"/>
    </source>
</evidence>
<dbReference type="Proteomes" id="UP000523388">
    <property type="component" value="Unassembled WGS sequence"/>
</dbReference>
<comment type="caution">
    <text evidence="1">The sequence shown here is derived from an EMBL/GenBank/DDBJ whole genome shotgun (WGS) entry which is preliminary data.</text>
</comment>